<dbReference type="VEuPathDB" id="TriTrypDB:TcBrA4_0019310"/>
<dbReference type="VEuPathDB" id="TriTrypDB:Tc_MARK_9829"/>
<evidence type="ECO:0000256" key="3">
    <source>
        <dbReference type="SAM" id="MobiDB-lite"/>
    </source>
</evidence>
<dbReference type="SUPFAM" id="SSF54919">
    <property type="entry name" value="Nucleoside diphosphate kinase, NDK"/>
    <property type="match status" value="1"/>
</dbReference>
<accession>A0A2V2VMP5</accession>
<dbReference type="PANTHER" id="PTHR46161:SF1">
    <property type="entry name" value="NUCLEOSIDE DIPHOSPHATE KINASE HOMOLOG 5"/>
    <property type="match status" value="1"/>
</dbReference>
<dbReference type="VEuPathDB" id="TriTrypDB:TCDM_03313"/>
<feature type="region of interest" description="Disordered" evidence="3">
    <location>
        <begin position="501"/>
        <end position="528"/>
    </location>
</feature>
<comment type="caution">
    <text evidence="5">The sequence shown here is derived from an EMBL/GenBank/DDBJ whole genome shotgun (WGS) entry which is preliminary data.</text>
</comment>
<reference evidence="5 6" key="1">
    <citation type="journal article" date="2018" name="Microb. Genom.">
        <title>Expanding an expanded genome: long-read sequencing of Trypanosoma cruzi.</title>
        <authorList>
            <person name="Berna L."/>
            <person name="Rodriguez M."/>
            <person name="Chiribao M.L."/>
            <person name="Parodi-Talice A."/>
            <person name="Pita S."/>
            <person name="Rijo G."/>
            <person name="Alvarez-Valin F."/>
            <person name="Robello C."/>
        </authorList>
    </citation>
    <scope>NUCLEOTIDE SEQUENCE [LARGE SCALE GENOMIC DNA]</scope>
    <source>
        <strain evidence="5 6">Dm28c</strain>
    </source>
</reference>
<feature type="region of interest" description="Disordered" evidence="3">
    <location>
        <begin position="177"/>
        <end position="212"/>
    </location>
</feature>
<organism evidence="5 6">
    <name type="scientific">Trypanosoma cruzi</name>
    <dbReference type="NCBI Taxonomy" id="5693"/>
    <lineage>
        <taxon>Eukaryota</taxon>
        <taxon>Discoba</taxon>
        <taxon>Euglenozoa</taxon>
        <taxon>Kinetoplastea</taxon>
        <taxon>Metakinetoplastina</taxon>
        <taxon>Trypanosomatida</taxon>
        <taxon>Trypanosomatidae</taxon>
        <taxon>Trypanosoma</taxon>
        <taxon>Schizotrypanum</taxon>
    </lineage>
</organism>
<evidence type="ECO:0000313" key="6">
    <source>
        <dbReference type="Proteomes" id="UP000246121"/>
    </source>
</evidence>
<dbReference type="InterPro" id="IPR036850">
    <property type="entry name" value="NDK-like_dom_sf"/>
</dbReference>
<dbReference type="VEuPathDB" id="TriTrypDB:TcCL_NonESM04350"/>
<proteinExistence type="inferred from homology"/>
<feature type="domain" description="Nucleoside diphosphate kinase-like" evidence="4">
    <location>
        <begin position="14"/>
        <end position="318"/>
    </location>
</feature>
<dbReference type="Proteomes" id="UP000246121">
    <property type="component" value="Unassembled WGS sequence"/>
</dbReference>
<dbReference type="GO" id="GO:0016301">
    <property type="term" value="F:kinase activity"/>
    <property type="evidence" value="ECO:0007669"/>
    <property type="project" value="UniProtKB-KW"/>
</dbReference>
<evidence type="ECO:0000256" key="1">
    <source>
        <dbReference type="ARBA" id="ARBA00008142"/>
    </source>
</evidence>
<comment type="caution">
    <text evidence="2">Lacks conserved residue(s) required for the propagation of feature annotation.</text>
</comment>
<dbReference type="Gene3D" id="3.30.70.141">
    <property type="entry name" value="Nucleoside diphosphate kinase-like domain"/>
    <property type="match status" value="1"/>
</dbReference>
<dbReference type="VEuPathDB" id="TriTrypDB:TcCLB.508989.100"/>
<feature type="region of interest" description="Disordered" evidence="3">
    <location>
        <begin position="120"/>
        <end position="149"/>
    </location>
</feature>
<dbReference type="VEuPathDB" id="TriTrypDB:C4B63_21g46"/>
<feature type="compositionally biased region" description="Basic and acidic residues" evidence="3">
    <location>
        <begin position="187"/>
        <end position="212"/>
    </location>
</feature>
<dbReference type="VEuPathDB" id="TriTrypDB:TcYC6_0064500"/>
<dbReference type="GO" id="GO:0003341">
    <property type="term" value="P:cilium movement"/>
    <property type="evidence" value="ECO:0007669"/>
    <property type="project" value="TreeGrafter"/>
</dbReference>
<comment type="similarity">
    <text evidence="1 2">Belongs to the NDK family.</text>
</comment>
<feature type="region of interest" description="Disordered" evidence="3">
    <location>
        <begin position="394"/>
        <end position="413"/>
    </location>
</feature>
<dbReference type="PROSITE" id="PS51374">
    <property type="entry name" value="NDPK_LIKE"/>
    <property type="match status" value="1"/>
</dbReference>
<dbReference type="VEuPathDB" id="TriTrypDB:C3747_66g52"/>
<evidence type="ECO:0000259" key="4">
    <source>
        <dbReference type="SMART" id="SM00562"/>
    </source>
</evidence>
<dbReference type="InterPro" id="IPR034907">
    <property type="entry name" value="NDK-like_dom"/>
</dbReference>
<dbReference type="AlphaFoldDB" id="A0A2V2VMP5"/>
<protein>
    <submittedName>
        <fullName evidence="5">Nucleoside diphosphate kinase 4</fullName>
    </submittedName>
</protein>
<dbReference type="SMART" id="SM00562">
    <property type="entry name" value="NDK"/>
    <property type="match status" value="1"/>
</dbReference>
<evidence type="ECO:0000256" key="2">
    <source>
        <dbReference type="PROSITE-ProRule" id="PRU00706"/>
    </source>
</evidence>
<dbReference type="VEuPathDB" id="TriTrypDB:ECC02_003060"/>
<evidence type="ECO:0000313" key="5">
    <source>
        <dbReference type="EMBL" id="PWU95613.1"/>
    </source>
</evidence>
<keyword evidence="5" id="KW-0418">Kinase</keyword>
<dbReference type="VEuPathDB" id="TriTrypDB:TcG_02190"/>
<dbReference type="PANTHER" id="PTHR46161">
    <property type="entry name" value="NUCLEOSIDE DIPHOSPHATE KINASE"/>
    <property type="match status" value="1"/>
</dbReference>
<gene>
    <name evidence="5" type="ORF">C4B63_21g46</name>
</gene>
<name>A0A2V2VMP5_TRYCR</name>
<feature type="compositionally biased region" description="Polar residues" evidence="3">
    <location>
        <begin position="128"/>
        <end position="137"/>
    </location>
</feature>
<keyword evidence="5" id="KW-0808">Transferase</keyword>
<sequence>MFIGATKPHTTLVAEHTFLLCKPDAEQHHRYILQTVSDAGFQVMAKSFIITPALAEEIASTFQSVRKRMYAERGVDKLFNGGKTALQNEQNAPQGKRREIMDTGRASLLPTSFASAFIGNAGGEEVGNPNNTGSRGRSGSVPKRHCSRDETHQGILAEILRLTSRCADGGEGVNAGLPNVAPNNRAVDGRGVSEGDGRQDENRMQQEQKPERRLATGTVLKNTMIEAMSYQDLLNEHVRHLAFGGTCLAVELSRHNAVEKLLEIVGPENPIDARRAAPHSLRARLGTDLIRNAVSAASNLAEASHCISAVFGFATRYSAADIRAHTAMPEAGGVENNEQVSGFPAIVRPYCELVSAPYRASPRGPVALEAAFRIGKTNPQAHVSYYTGRPLYGRANEKEEDDGTGRRGPSVDSHLWKQKAEQLEQQLAQERMDLTLHAKLLRARELDLLLREHALENATNNLFAPAQPFKATLEAQSLPHISPLSPEEQLMRSHLAPALMQGKQLSPRGKGDVATSRQGLPEPHSPSARYFSTEAYTPEVRGVLPVIEAEDVSLLLTKPVRLRALYIALKHHCENCQLTQDEVLALYDRSPSIQLLWMDDHREYFRNYVNLHTEEPVSFDSFVSVLMFLLRQ</sequence>
<dbReference type="VEuPathDB" id="TriTrypDB:TCSYLVIO_000505"/>
<dbReference type="Pfam" id="PF00334">
    <property type="entry name" value="NDK"/>
    <property type="match status" value="1"/>
</dbReference>
<dbReference type="GO" id="GO:0005929">
    <property type="term" value="C:cilium"/>
    <property type="evidence" value="ECO:0007669"/>
    <property type="project" value="TreeGrafter"/>
</dbReference>
<dbReference type="EMBL" id="PRFA01000021">
    <property type="protein sequence ID" value="PWU95613.1"/>
    <property type="molecule type" value="Genomic_DNA"/>
</dbReference>